<dbReference type="EMBL" id="CAJPWZ010000730">
    <property type="protein sequence ID" value="CAG2200017.1"/>
    <property type="molecule type" value="Genomic_DNA"/>
</dbReference>
<accession>A0A8S3QWK4</accession>
<organism evidence="2 3">
    <name type="scientific">Mytilus edulis</name>
    <name type="common">Blue mussel</name>
    <dbReference type="NCBI Taxonomy" id="6550"/>
    <lineage>
        <taxon>Eukaryota</taxon>
        <taxon>Metazoa</taxon>
        <taxon>Spiralia</taxon>
        <taxon>Lophotrochozoa</taxon>
        <taxon>Mollusca</taxon>
        <taxon>Bivalvia</taxon>
        <taxon>Autobranchia</taxon>
        <taxon>Pteriomorphia</taxon>
        <taxon>Mytilida</taxon>
        <taxon>Mytiloidea</taxon>
        <taxon>Mytilidae</taxon>
        <taxon>Mytilinae</taxon>
        <taxon>Mytilus</taxon>
    </lineage>
</organism>
<dbReference type="Proteomes" id="UP000683360">
    <property type="component" value="Unassembled WGS sequence"/>
</dbReference>
<name>A0A8S3QWK4_MYTED</name>
<feature type="compositionally biased region" description="Basic residues" evidence="1">
    <location>
        <begin position="259"/>
        <end position="269"/>
    </location>
</feature>
<evidence type="ECO:0000256" key="1">
    <source>
        <dbReference type="SAM" id="MobiDB-lite"/>
    </source>
</evidence>
<proteinExistence type="predicted"/>
<keyword evidence="3" id="KW-1185">Reference proteome</keyword>
<sequence length="622" mass="68131">MEIGKTHNIWDTISNSVKQVKQAVTKARMATGTYTLQIHKVKFNQSELDPTCPICRLEDETLLHVLTRCSAFNDIRKSQFQILKNLIISKIAAAACAEDCPGGSNSECSTVCCKQGSLACVNKICTCAPNTGHGCITREECHTRGICGPLHVAYCTTVVTGSELMFTSHKSIEKTNQAAVYAENCQMASDCTMETCSSGGMVECQHGVCTCGGGGGGPGAAVYAENCHMASDCTMETCSSGGMVECQHGVCTWRRWRRTRRRSGRKRVPTSRANNGGAAAAAKKSKQQQEEATANIADRLPRTSGTPPVQLGSNTVTTNVLPHSPIMIPATLPAETIYPAPGNTTLHQPLINTGYALPIETVKASDDIARNVSQNVKQKVINGEYVDMGSLLNNSQNITGVNQTLTFNQGQIILQPKQQDTRINTIGIWTDAFLIYISIYCTIHTSQFQELLKYMQTVRLGAKRYAGLGWKLYDEQFRLRRSQEPAGSWSVIDTGYGLLYMQPAGPINGPEFNIAQKPTNNFLKCYAYNYNGTCTQQYCTYKHACLKCSGVHPVIYCTNSKVTNSNNPQSPGIVQRFRSARPQAPQKTASNFQPFAPRQMQNNTRFRSPGAFMGQRQNPSQN</sequence>
<gene>
    <name evidence="2" type="ORF">MEDL_14672</name>
</gene>
<comment type="caution">
    <text evidence="2">The sequence shown here is derived from an EMBL/GenBank/DDBJ whole genome shotgun (WGS) entry which is preliminary data.</text>
</comment>
<dbReference type="OrthoDB" id="6063244at2759"/>
<evidence type="ECO:0008006" key="4">
    <source>
        <dbReference type="Google" id="ProtNLM"/>
    </source>
</evidence>
<reference evidence="2" key="1">
    <citation type="submission" date="2021-03" db="EMBL/GenBank/DDBJ databases">
        <authorList>
            <person name="Bekaert M."/>
        </authorList>
    </citation>
    <scope>NUCLEOTIDE SEQUENCE</scope>
</reference>
<protein>
    <recommendedName>
        <fullName evidence="4">C3H1-type domain-containing protein</fullName>
    </recommendedName>
</protein>
<feature type="compositionally biased region" description="Polar residues" evidence="1">
    <location>
        <begin position="303"/>
        <end position="317"/>
    </location>
</feature>
<feature type="region of interest" description="Disordered" evidence="1">
    <location>
        <begin position="579"/>
        <end position="622"/>
    </location>
</feature>
<dbReference type="PANTHER" id="PTHR35558">
    <property type="entry name" value="SGNH_HYDRO DOMAIN-CONTAINING PROTEIN"/>
    <property type="match status" value="1"/>
</dbReference>
<dbReference type="AlphaFoldDB" id="A0A8S3QWK4"/>
<evidence type="ECO:0000313" key="3">
    <source>
        <dbReference type="Proteomes" id="UP000683360"/>
    </source>
</evidence>
<feature type="region of interest" description="Disordered" evidence="1">
    <location>
        <begin position="259"/>
        <end position="317"/>
    </location>
</feature>
<feature type="compositionally biased region" description="Low complexity" evidence="1">
    <location>
        <begin position="270"/>
        <end position="282"/>
    </location>
</feature>
<feature type="compositionally biased region" description="Polar residues" evidence="1">
    <location>
        <begin position="585"/>
        <end position="606"/>
    </location>
</feature>
<evidence type="ECO:0000313" key="2">
    <source>
        <dbReference type="EMBL" id="CAG2200017.1"/>
    </source>
</evidence>
<dbReference type="PANTHER" id="PTHR35558:SF1">
    <property type="entry name" value="ENDONUCLEASE_EXONUCLEASE_PHOSPHATASE DOMAIN-CONTAINING PROTEIN"/>
    <property type="match status" value="1"/>
</dbReference>